<feature type="domain" description="Uncharacterized protein TP-0789" evidence="1">
    <location>
        <begin position="83"/>
        <end position="176"/>
    </location>
</feature>
<keyword evidence="2" id="KW-0449">Lipoprotein</keyword>
<dbReference type="RefSeq" id="WP_011021542.1">
    <property type="nucleotide sequence ID" value="NZ_DUJU01000105.1"/>
</dbReference>
<protein>
    <submittedName>
        <fullName evidence="2">Outer membrane lipoprotein carrier protein LolA</fullName>
    </submittedName>
</protein>
<dbReference type="OMA" id="KMEMPNT"/>
<dbReference type="Gene3D" id="2.50.20.10">
    <property type="entry name" value="Lipoprotein localisation LolA/LolB/LppX"/>
    <property type="match status" value="1"/>
</dbReference>
<evidence type="ECO:0000259" key="1">
    <source>
        <dbReference type="Pfam" id="PF17131"/>
    </source>
</evidence>
<dbReference type="InterPro" id="IPR052944">
    <property type="entry name" value="Sporulation_related"/>
</dbReference>
<evidence type="ECO:0000313" key="2">
    <source>
        <dbReference type="EMBL" id="HIH94192.1"/>
    </source>
</evidence>
<dbReference type="SUPFAM" id="SSF89392">
    <property type="entry name" value="Prokaryotic lipoproteins and lipoprotein localization factors"/>
    <property type="match status" value="1"/>
</dbReference>
<dbReference type="PANTHER" id="PTHR37507">
    <property type="entry name" value="SPORULATION PROTEIN YDCC"/>
    <property type="match status" value="1"/>
</dbReference>
<dbReference type="InterPro" id="IPR033399">
    <property type="entry name" value="TP_0789-like"/>
</dbReference>
<name>A0A832SJI9_9EURY</name>
<reference evidence="2" key="1">
    <citation type="journal article" date="2020" name="bioRxiv">
        <title>A rank-normalized archaeal taxonomy based on genome phylogeny resolves widespread incomplete and uneven classifications.</title>
        <authorList>
            <person name="Rinke C."/>
            <person name="Chuvochina M."/>
            <person name="Mussig A.J."/>
            <person name="Chaumeil P.-A."/>
            <person name="Waite D.W."/>
            <person name="Whitman W.B."/>
            <person name="Parks D.H."/>
            <person name="Hugenholtz P."/>
        </authorList>
    </citation>
    <scope>NUCLEOTIDE SEQUENCE</scope>
    <source>
        <strain evidence="2">UBA8876</strain>
    </source>
</reference>
<organism evidence="2 3">
    <name type="scientific">Methanosarcina acetivorans</name>
    <dbReference type="NCBI Taxonomy" id="2214"/>
    <lineage>
        <taxon>Archaea</taxon>
        <taxon>Methanobacteriati</taxon>
        <taxon>Methanobacteriota</taxon>
        <taxon>Stenosarchaea group</taxon>
        <taxon>Methanomicrobia</taxon>
        <taxon>Methanosarcinales</taxon>
        <taxon>Methanosarcinaceae</taxon>
        <taxon>Methanosarcina</taxon>
    </lineage>
</organism>
<dbReference type="EMBL" id="DUJU01000105">
    <property type="protein sequence ID" value="HIH94192.1"/>
    <property type="molecule type" value="Genomic_DNA"/>
</dbReference>
<comment type="caution">
    <text evidence="2">The sequence shown here is derived from an EMBL/GenBank/DDBJ whole genome shotgun (WGS) entry which is preliminary data.</text>
</comment>
<dbReference type="AlphaFoldDB" id="A0A832SJI9"/>
<gene>
    <name evidence="2" type="ORF">HA338_09140</name>
</gene>
<sequence>MEFRLILPSSFEPPCAGSMVVLALRILKAYLTLLLSIGNSTWYCQTFLLKAQESEFDIVYKKPNMKKTITMGTGNETVMIYYGKMEWLYGPETNVVQKIMVPEEYQESNLDYFKFFNYVFNEYDVSVPGSDTVDGRTAYLLETKPKEGKDEDNLLDGIRIWVDEETWIPLKYEIYLGPQRMEIEIRNLKINTGIQDSEFVFDVPEGAEVVAMNFECLTKA</sequence>
<dbReference type="Proteomes" id="UP000600774">
    <property type="component" value="Unassembled WGS sequence"/>
</dbReference>
<proteinExistence type="predicted"/>
<accession>A0A832SJI9</accession>
<dbReference type="PANTHER" id="PTHR37507:SF2">
    <property type="entry name" value="SPORULATION PROTEIN YDCC"/>
    <property type="match status" value="1"/>
</dbReference>
<evidence type="ECO:0000313" key="3">
    <source>
        <dbReference type="Proteomes" id="UP000600774"/>
    </source>
</evidence>
<dbReference type="InterPro" id="IPR029046">
    <property type="entry name" value="LolA/LolB/LppX"/>
</dbReference>
<dbReference type="Pfam" id="PF17131">
    <property type="entry name" value="LolA_like"/>
    <property type="match status" value="1"/>
</dbReference>